<evidence type="ECO:0000313" key="10">
    <source>
        <dbReference type="Proteomes" id="UP000663879"/>
    </source>
</evidence>
<dbReference type="EMBL" id="CAJNOC010000636">
    <property type="protein sequence ID" value="CAF0785566.1"/>
    <property type="molecule type" value="Genomic_DNA"/>
</dbReference>
<dbReference type="GO" id="GO:0006508">
    <property type="term" value="P:proteolysis"/>
    <property type="evidence" value="ECO:0007669"/>
    <property type="project" value="UniProtKB-KW"/>
</dbReference>
<dbReference type="PANTHER" id="PTHR24559">
    <property type="entry name" value="TRANSPOSON TY3-I GAG-POL POLYPROTEIN"/>
    <property type="match status" value="1"/>
</dbReference>
<keyword evidence="3" id="KW-0548">Nucleotidyltransferase</keyword>
<keyword evidence="10" id="KW-1185">Reference proteome</keyword>
<evidence type="ECO:0000313" key="9">
    <source>
        <dbReference type="EMBL" id="CAF0785566.1"/>
    </source>
</evidence>
<reference evidence="9" key="1">
    <citation type="submission" date="2021-02" db="EMBL/GenBank/DDBJ databases">
        <authorList>
            <person name="Nowell W R."/>
        </authorList>
    </citation>
    <scope>NUCLEOTIDE SEQUENCE</scope>
    <source>
        <strain evidence="9">Ploen Becks lab</strain>
    </source>
</reference>
<dbReference type="GO" id="GO:0003964">
    <property type="term" value="F:RNA-directed DNA polymerase activity"/>
    <property type="evidence" value="ECO:0007669"/>
    <property type="project" value="UniProtKB-KW"/>
</dbReference>
<dbReference type="Pfam" id="PF00078">
    <property type="entry name" value="RVT_1"/>
    <property type="match status" value="1"/>
</dbReference>
<organism evidence="9 10">
    <name type="scientific">Brachionus calyciflorus</name>
    <dbReference type="NCBI Taxonomy" id="104777"/>
    <lineage>
        <taxon>Eukaryota</taxon>
        <taxon>Metazoa</taxon>
        <taxon>Spiralia</taxon>
        <taxon>Gnathifera</taxon>
        <taxon>Rotifera</taxon>
        <taxon>Eurotatoria</taxon>
        <taxon>Monogononta</taxon>
        <taxon>Pseudotrocha</taxon>
        <taxon>Ploima</taxon>
        <taxon>Brachionidae</taxon>
        <taxon>Brachionus</taxon>
    </lineage>
</organism>
<dbReference type="InterPro" id="IPR000477">
    <property type="entry name" value="RT_dom"/>
</dbReference>
<evidence type="ECO:0000256" key="3">
    <source>
        <dbReference type="ARBA" id="ARBA00022695"/>
    </source>
</evidence>
<dbReference type="GO" id="GO:0008233">
    <property type="term" value="F:peptidase activity"/>
    <property type="evidence" value="ECO:0007669"/>
    <property type="project" value="UniProtKB-KW"/>
</dbReference>
<evidence type="ECO:0000256" key="7">
    <source>
        <dbReference type="ARBA" id="ARBA00022918"/>
    </source>
</evidence>
<dbReference type="InterPro" id="IPR053134">
    <property type="entry name" value="RNA-dir_DNA_polymerase"/>
</dbReference>
<keyword evidence="4" id="KW-0540">Nuclease</keyword>
<evidence type="ECO:0000256" key="5">
    <source>
        <dbReference type="ARBA" id="ARBA00022759"/>
    </source>
</evidence>
<dbReference type="InterPro" id="IPR043128">
    <property type="entry name" value="Rev_trsase/Diguanyl_cyclase"/>
</dbReference>
<protein>
    <recommendedName>
        <fullName evidence="8">Reverse transcriptase domain-containing protein</fullName>
    </recommendedName>
</protein>
<proteinExistence type="predicted"/>
<dbReference type="Proteomes" id="UP000663879">
    <property type="component" value="Unassembled WGS sequence"/>
</dbReference>
<comment type="caution">
    <text evidence="9">The sequence shown here is derived from an EMBL/GenBank/DDBJ whole genome shotgun (WGS) entry which is preliminary data.</text>
</comment>
<sequence>MLKAGIILASYSPWSSPVCLINKPDGSKRFCIDYRQVNNITVQDPFPLPRIEDLLDKLGGATIFFYIDLNSGYWQIPMAKESMSITAFSTQKGHYEFRRLPFGLKNGPSFFSRVMASLFSDLETVIVYIDDIFVFSDSVNYHFKALERTSSV</sequence>
<keyword evidence="2" id="KW-0808">Transferase</keyword>
<dbReference type="InterPro" id="IPR043502">
    <property type="entry name" value="DNA/RNA_pol_sf"/>
</dbReference>
<dbReference type="PROSITE" id="PS50878">
    <property type="entry name" value="RT_POL"/>
    <property type="match status" value="1"/>
</dbReference>
<evidence type="ECO:0000256" key="2">
    <source>
        <dbReference type="ARBA" id="ARBA00022679"/>
    </source>
</evidence>
<dbReference type="AlphaFoldDB" id="A0A813RT28"/>
<keyword evidence="7" id="KW-0695">RNA-directed DNA polymerase</keyword>
<dbReference type="PANTHER" id="PTHR24559:SF444">
    <property type="entry name" value="REVERSE TRANSCRIPTASE DOMAIN-CONTAINING PROTEIN"/>
    <property type="match status" value="1"/>
</dbReference>
<gene>
    <name evidence="9" type="ORF">OXX778_LOCUS5696</name>
</gene>
<dbReference type="Gene3D" id="3.30.70.270">
    <property type="match status" value="1"/>
</dbReference>
<evidence type="ECO:0000256" key="4">
    <source>
        <dbReference type="ARBA" id="ARBA00022722"/>
    </source>
</evidence>
<dbReference type="OrthoDB" id="115435at2759"/>
<dbReference type="FunFam" id="3.10.10.10:FF:000007">
    <property type="entry name" value="Retrovirus-related Pol polyprotein from transposon 17.6-like Protein"/>
    <property type="match status" value="1"/>
</dbReference>
<evidence type="ECO:0000256" key="1">
    <source>
        <dbReference type="ARBA" id="ARBA00022670"/>
    </source>
</evidence>
<dbReference type="SUPFAM" id="SSF56672">
    <property type="entry name" value="DNA/RNA polymerases"/>
    <property type="match status" value="1"/>
</dbReference>
<name>A0A813RT28_9BILA</name>
<evidence type="ECO:0000259" key="8">
    <source>
        <dbReference type="PROSITE" id="PS50878"/>
    </source>
</evidence>
<accession>A0A813RT28</accession>
<dbReference type="Gene3D" id="3.10.10.10">
    <property type="entry name" value="HIV Type 1 Reverse Transcriptase, subunit A, domain 1"/>
    <property type="match status" value="1"/>
</dbReference>
<keyword evidence="1" id="KW-0645">Protease</keyword>
<evidence type="ECO:0000256" key="6">
    <source>
        <dbReference type="ARBA" id="ARBA00022801"/>
    </source>
</evidence>
<dbReference type="CDD" id="cd01647">
    <property type="entry name" value="RT_LTR"/>
    <property type="match status" value="1"/>
</dbReference>
<keyword evidence="6" id="KW-0378">Hydrolase</keyword>
<dbReference type="GO" id="GO:0004519">
    <property type="term" value="F:endonuclease activity"/>
    <property type="evidence" value="ECO:0007669"/>
    <property type="project" value="UniProtKB-KW"/>
</dbReference>
<keyword evidence="5" id="KW-0255">Endonuclease</keyword>
<feature type="domain" description="Reverse transcriptase" evidence="8">
    <location>
        <begin position="2"/>
        <end position="152"/>
    </location>
</feature>